<dbReference type="EMBL" id="CAKLDM010000001">
    <property type="protein sequence ID" value="CAH0536596.1"/>
    <property type="molecule type" value="Genomic_DNA"/>
</dbReference>
<reference evidence="1" key="1">
    <citation type="submission" date="2021-11" db="EMBL/GenBank/DDBJ databases">
        <authorList>
            <person name="Rodrigo-Torres L."/>
            <person name="Arahal R. D."/>
            <person name="Lucena T."/>
        </authorList>
    </citation>
    <scope>NUCLEOTIDE SEQUENCE</scope>
    <source>
        <strain evidence="1">CECT 7928</strain>
    </source>
</reference>
<gene>
    <name evidence="1" type="ORF">VMF7928_00551</name>
</gene>
<proteinExistence type="predicted"/>
<dbReference type="Proteomes" id="UP000838748">
    <property type="component" value="Unassembled WGS sequence"/>
</dbReference>
<evidence type="ECO:0000313" key="2">
    <source>
        <dbReference type="Proteomes" id="UP000838748"/>
    </source>
</evidence>
<organism evidence="1 2">
    <name type="scientific">Vibrio marisflavi CECT 7928</name>
    <dbReference type="NCBI Taxonomy" id="634439"/>
    <lineage>
        <taxon>Bacteria</taxon>
        <taxon>Pseudomonadati</taxon>
        <taxon>Pseudomonadota</taxon>
        <taxon>Gammaproteobacteria</taxon>
        <taxon>Vibrionales</taxon>
        <taxon>Vibrionaceae</taxon>
        <taxon>Vibrio</taxon>
    </lineage>
</organism>
<accession>A0ABN8E182</accession>
<evidence type="ECO:0000313" key="1">
    <source>
        <dbReference type="EMBL" id="CAH0536596.1"/>
    </source>
</evidence>
<protein>
    <submittedName>
        <fullName evidence="1">Uncharacterized protein</fullName>
    </submittedName>
</protein>
<dbReference type="RefSeq" id="WP_237359957.1">
    <property type="nucleotide sequence ID" value="NZ_CAKLDM010000001.1"/>
</dbReference>
<keyword evidence="2" id="KW-1185">Reference proteome</keyword>
<comment type="caution">
    <text evidence="1">The sequence shown here is derived from an EMBL/GenBank/DDBJ whole genome shotgun (WGS) entry which is preliminary data.</text>
</comment>
<sequence>MPQWVKNAHQFVSNDIEKNKLVISVRDLFLQAHDPHALLFTDLVNCLDPTGVLSHEQRIEQLETCFKILQDKHESTLLNFKKLVKSYFPETGKELALMCDFVAKHAGSNNLQNFALDLAKSEQGLISWIESMIQTISGRIKHNWNEEILSTAANRISDYAQNFLSVVKSQHTSNEKQTKSGKTKLVSLVLEGEDGRLQSYKKEIRIAESKKATSTLESIKAQLVELDEFDRINVLQQMLKETLEAQG</sequence>
<name>A0ABN8E182_9VIBR</name>